<dbReference type="Gene3D" id="2.160.10.10">
    <property type="entry name" value="Hexapeptide repeat proteins"/>
    <property type="match status" value="1"/>
</dbReference>
<comment type="caution">
    <text evidence="3">The sequence shown here is derived from an EMBL/GenBank/DDBJ whole genome shotgun (WGS) entry which is preliminary data.</text>
</comment>
<sequence length="206" mass="22911">MIEVTSDRPESDVQLGMRNCNPPDIGFWALLQEDFVTHERDPFSQGFWALAVHRFGNWRMGLRSRLLRWPLSLLYKVLEKLVEWLAGISLKYTVHVGRRVRIWHHGGMVLGALSIGDDVHIRQNTTFGVKRRGDPRWLKPVIGDRCDIGAGAVIVGAIEVGAGSVVGANVVLACSVPANSVVLCAKPSIRQRCERQLNVVDEAVQP</sequence>
<dbReference type="GO" id="GO:0009001">
    <property type="term" value="F:serine O-acetyltransferase activity"/>
    <property type="evidence" value="ECO:0007669"/>
    <property type="project" value="UniProtKB-EC"/>
</dbReference>
<proteinExistence type="predicted"/>
<evidence type="ECO:0000313" key="3">
    <source>
        <dbReference type="EMBL" id="MBB6342618.1"/>
    </source>
</evidence>
<keyword evidence="3" id="KW-0012">Acyltransferase</keyword>
<evidence type="ECO:0000256" key="1">
    <source>
        <dbReference type="ARBA" id="ARBA00022679"/>
    </source>
</evidence>
<reference evidence="3 4" key="1">
    <citation type="submission" date="2020-08" db="EMBL/GenBank/DDBJ databases">
        <title>Functional genomics of gut bacteria from endangered species of beetles.</title>
        <authorList>
            <person name="Carlos-Shanley C."/>
        </authorList>
    </citation>
    <scope>NUCLEOTIDE SEQUENCE [LARGE SCALE GENOMIC DNA]</scope>
    <source>
        <strain evidence="3 4">S00202</strain>
    </source>
</reference>
<dbReference type="RefSeq" id="WP_221445244.1">
    <property type="nucleotide sequence ID" value="NZ_JACHLL010000005.1"/>
</dbReference>
<name>A0A7X0ESS8_9PSED</name>
<evidence type="ECO:0000256" key="2">
    <source>
        <dbReference type="ARBA" id="ARBA00022737"/>
    </source>
</evidence>
<dbReference type="SUPFAM" id="SSF51161">
    <property type="entry name" value="Trimeric LpxA-like enzymes"/>
    <property type="match status" value="1"/>
</dbReference>
<organism evidence="3 4">
    <name type="scientific">Pseudomonas fluvialis</name>
    <dbReference type="NCBI Taxonomy" id="1793966"/>
    <lineage>
        <taxon>Bacteria</taxon>
        <taxon>Pseudomonadati</taxon>
        <taxon>Pseudomonadota</taxon>
        <taxon>Gammaproteobacteria</taxon>
        <taxon>Pseudomonadales</taxon>
        <taxon>Pseudomonadaceae</taxon>
        <taxon>Pseudomonas</taxon>
    </lineage>
</organism>
<dbReference type="InterPro" id="IPR011004">
    <property type="entry name" value="Trimer_LpxA-like_sf"/>
</dbReference>
<protein>
    <submittedName>
        <fullName evidence="3">Serine O-acetyltransferase</fullName>
        <ecNumber evidence="3">2.3.1.30</ecNumber>
    </submittedName>
</protein>
<gene>
    <name evidence="3" type="ORF">HNP49_002800</name>
</gene>
<evidence type="ECO:0000313" key="4">
    <source>
        <dbReference type="Proteomes" id="UP000557193"/>
    </source>
</evidence>
<dbReference type="EC" id="2.3.1.30" evidence="3"/>
<dbReference type="PANTHER" id="PTHR42811">
    <property type="entry name" value="SERINE ACETYLTRANSFERASE"/>
    <property type="match status" value="1"/>
</dbReference>
<accession>A0A7X0ESS8</accession>
<dbReference type="Proteomes" id="UP000557193">
    <property type="component" value="Unassembled WGS sequence"/>
</dbReference>
<dbReference type="InterPro" id="IPR018357">
    <property type="entry name" value="Hexapep_transf_CS"/>
</dbReference>
<keyword evidence="2" id="KW-0677">Repeat</keyword>
<dbReference type="AlphaFoldDB" id="A0A7X0ESS8"/>
<keyword evidence="4" id="KW-1185">Reference proteome</keyword>
<dbReference type="PROSITE" id="PS00101">
    <property type="entry name" value="HEXAPEP_TRANSFERASES"/>
    <property type="match status" value="1"/>
</dbReference>
<dbReference type="EMBL" id="JACHLL010000005">
    <property type="protein sequence ID" value="MBB6342618.1"/>
    <property type="molecule type" value="Genomic_DNA"/>
</dbReference>
<keyword evidence="1 3" id="KW-0808">Transferase</keyword>